<evidence type="ECO:0000256" key="10">
    <source>
        <dbReference type="PROSITE-ProRule" id="PRU10141"/>
    </source>
</evidence>
<evidence type="ECO:0000256" key="11">
    <source>
        <dbReference type="SAM" id="Phobius"/>
    </source>
</evidence>
<keyword evidence="7 10" id="KW-0067">ATP-binding</keyword>
<keyword evidence="8 15" id="KW-0675">Receptor</keyword>
<dbReference type="CDD" id="cd23509">
    <property type="entry name" value="Gnk2-like"/>
    <property type="match status" value="2"/>
</dbReference>
<reference evidence="15 16" key="1">
    <citation type="submission" date="2018-09" db="EMBL/GenBank/DDBJ databases">
        <title>A high-quality reference genome of wild soybean provides a powerful tool to mine soybean genomes.</title>
        <authorList>
            <person name="Xie M."/>
            <person name="Chung C.Y.L."/>
            <person name="Li M.-W."/>
            <person name="Wong F.-L."/>
            <person name="Chan T.-F."/>
            <person name="Lam H.-M."/>
        </authorList>
    </citation>
    <scope>NUCLEOTIDE SEQUENCE [LARGE SCALE GENOMIC DNA]</scope>
    <source>
        <strain evidence="16">cv. W05</strain>
        <tissue evidence="15">Hypocotyl of etiolated seedlings</tissue>
    </source>
</reference>
<evidence type="ECO:0000256" key="5">
    <source>
        <dbReference type="ARBA" id="ARBA00022741"/>
    </source>
</evidence>
<protein>
    <submittedName>
        <fullName evidence="15">Cysteine-rich receptor-like protein kinase 2</fullName>
    </submittedName>
</protein>
<dbReference type="GO" id="GO:0005524">
    <property type="term" value="F:ATP binding"/>
    <property type="evidence" value="ECO:0007669"/>
    <property type="project" value="UniProtKB-UniRule"/>
</dbReference>
<dbReference type="PROSITE" id="PS00107">
    <property type="entry name" value="PROTEIN_KINASE_ATP"/>
    <property type="match status" value="1"/>
</dbReference>
<feature type="domain" description="Gnk2-homologous" evidence="14">
    <location>
        <begin position="137"/>
        <end position="241"/>
    </location>
</feature>
<dbReference type="Gene3D" id="1.10.510.10">
    <property type="entry name" value="Transferase(Phosphotransferase) domain 1"/>
    <property type="match status" value="1"/>
</dbReference>
<feature type="domain" description="Protein kinase" evidence="13">
    <location>
        <begin position="327"/>
        <end position="607"/>
    </location>
</feature>
<dbReference type="InterPro" id="IPR038408">
    <property type="entry name" value="GNK2_sf"/>
</dbReference>
<feature type="binding site" evidence="10">
    <location>
        <position position="356"/>
    </location>
    <ligand>
        <name>ATP</name>
        <dbReference type="ChEBI" id="CHEBI:30616"/>
    </ligand>
</feature>
<evidence type="ECO:0000256" key="12">
    <source>
        <dbReference type="SAM" id="SignalP"/>
    </source>
</evidence>
<keyword evidence="1" id="KW-0723">Serine/threonine-protein kinase</keyword>
<dbReference type="PANTHER" id="PTHR47973">
    <property type="entry name" value="CYSTEINE-RICH RECEPTOR-LIKE PROTEIN KINASE 3"/>
    <property type="match status" value="1"/>
</dbReference>
<comment type="caution">
    <text evidence="15">The sequence shown here is derived from an EMBL/GenBank/DDBJ whole genome shotgun (WGS) entry which is preliminary data.</text>
</comment>
<dbReference type="InterPro" id="IPR052059">
    <property type="entry name" value="CR_Ser/Thr_kinase"/>
</dbReference>
<evidence type="ECO:0000256" key="2">
    <source>
        <dbReference type="ARBA" id="ARBA00022679"/>
    </source>
</evidence>
<dbReference type="InterPro" id="IPR000719">
    <property type="entry name" value="Prot_kinase_dom"/>
</dbReference>
<gene>
    <name evidence="15" type="ORF">D0Y65_030754</name>
</gene>
<evidence type="ECO:0000256" key="1">
    <source>
        <dbReference type="ARBA" id="ARBA00022527"/>
    </source>
</evidence>
<dbReference type="InterPro" id="IPR008271">
    <property type="entry name" value="Ser/Thr_kinase_AS"/>
</dbReference>
<evidence type="ECO:0000256" key="3">
    <source>
        <dbReference type="ARBA" id="ARBA00022729"/>
    </source>
</evidence>
<dbReference type="PROSITE" id="PS00108">
    <property type="entry name" value="PROTEIN_KINASE_ST"/>
    <property type="match status" value="1"/>
</dbReference>
<dbReference type="PROSITE" id="PS50011">
    <property type="entry name" value="PROTEIN_KINASE_DOM"/>
    <property type="match status" value="1"/>
</dbReference>
<evidence type="ECO:0000256" key="4">
    <source>
        <dbReference type="ARBA" id="ARBA00022737"/>
    </source>
</evidence>
<organism evidence="15 16">
    <name type="scientific">Glycine soja</name>
    <name type="common">Wild soybean</name>
    <dbReference type="NCBI Taxonomy" id="3848"/>
    <lineage>
        <taxon>Eukaryota</taxon>
        <taxon>Viridiplantae</taxon>
        <taxon>Streptophyta</taxon>
        <taxon>Embryophyta</taxon>
        <taxon>Tracheophyta</taxon>
        <taxon>Spermatophyta</taxon>
        <taxon>Magnoliopsida</taxon>
        <taxon>eudicotyledons</taxon>
        <taxon>Gunneridae</taxon>
        <taxon>Pentapetalae</taxon>
        <taxon>rosids</taxon>
        <taxon>fabids</taxon>
        <taxon>Fabales</taxon>
        <taxon>Fabaceae</taxon>
        <taxon>Papilionoideae</taxon>
        <taxon>50 kb inversion clade</taxon>
        <taxon>NPAAA clade</taxon>
        <taxon>indigoferoid/millettioid clade</taxon>
        <taxon>Phaseoleae</taxon>
        <taxon>Glycine</taxon>
        <taxon>Glycine subgen. Soja</taxon>
    </lineage>
</organism>
<dbReference type="FunFam" id="3.30.200.20:FF:000177">
    <property type="entry name" value="Cysteine-rich receptor-like protein kinase 2"/>
    <property type="match status" value="1"/>
</dbReference>
<keyword evidence="6 15" id="KW-0418">Kinase</keyword>
<dbReference type="Pfam" id="PF01657">
    <property type="entry name" value="Stress-antifung"/>
    <property type="match status" value="2"/>
</dbReference>
<dbReference type="InterPro" id="IPR017441">
    <property type="entry name" value="Protein_kinase_ATP_BS"/>
</dbReference>
<accession>A0A445I552</accession>
<evidence type="ECO:0000256" key="8">
    <source>
        <dbReference type="ARBA" id="ARBA00023170"/>
    </source>
</evidence>
<evidence type="ECO:0000259" key="14">
    <source>
        <dbReference type="PROSITE" id="PS51473"/>
    </source>
</evidence>
<evidence type="ECO:0000259" key="13">
    <source>
        <dbReference type="PROSITE" id="PS50011"/>
    </source>
</evidence>
<keyword evidence="11" id="KW-1133">Transmembrane helix</keyword>
<evidence type="ECO:0000256" key="6">
    <source>
        <dbReference type="ARBA" id="ARBA00022777"/>
    </source>
</evidence>
<dbReference type="PROSITE" id="PS51473">
    <property type="entry name" value="GNK2"/>
    <property type="match status" value="2"/>
</dbReference>
<keyword evidence="11" id="KW-0472">Membrane</keyword>
<dbReference type="AlphaFoldDB" id="A0A445I552"/>
<feature type="signal peptide" evidence="12">
    <location>
        <begin position="1"/>
        <end position="24"/>
    </location>
</feature>
<keyword evidence="16" id="KW-1185">Reference proteome</keyword>
<feature type="chain" id="PRO_5019184612" evidence="12">
    <location>
        <begin position="25"/>
        <end position="625"/>
    </location>
</feature>
<dbReference type="CDD" id="cd14066">
    <property type="entry name" value="STKc_IRAK"/>
    <property type="match status" value="1"/>
</dbReference>
<evidence type="ECO:0000256" key="9">
    <source>
        <dbReference type="ARBA" id="ARBA00023180"/>
    </source>
</evidence>
<evidence type="ECO:0000313" key="16">
    <source>
        <dbReference type="Proteomes" id="UP000289340"/>
    </source>
</evidence>
<dbReference type="EMBL" id="QZWG01000011">
    <property type="protein sequence ID" value="RZB81133.1"/>
    <property type="molecule type" value="Genomic_DNA"/>
</dbReference>
<proteinExistence type="predicted"/>
<keyword evidence="11" id="KW-0812">Transmembrane</keyword>
<dbReference type="FunFam" id="1.10.510.10:FF:000336">
    <property type="entry name" value="Cysteine-rich receptor-like protein kinase 2"/>
    <property type="match status" value="1"/>
</dbReference>
<sequence length="625" mass="68907">MQLKLVALTLSIFWPWWSFEGAVGDPQLFFLTFECSTVSARDLSNLYQNRNASFAALRSQVSNQSKHFAAAQSTSGSDPVYATFQCRNYLSNTDCTTCFDAAAANIRNCSTGNTAHLVYDGCILRYLNSVFLDNSIIFSSHTFCGNQTADESTAFGTVGRQVLMDLQIAIPKISGYFAATKTQVAGGAMYAFAQCAETLTRDTCSNCLSNQLSNIQGCLPNTNGRAIDPAGCFMRYSETPYFADNQTTDISLFLKQGPGGSMSKWVTIGGGLAGALLVVILLSLFPWYRRSQSPKRVPRAAYTLGATELKAATKYKYSDLKAATKNFSEKNKLGEGGFGAVYKGTMKNGKVVAVKKLLSGKSSKIDDEFDSEVTLISNVHHKNLVRLLGCCSKGQDRILVYEYMANNSLDKFLFGKKKGSLNWRQRYDIILGTARGLAYLHEEFHVSVIHRDIKSGNILLDEELQPKIADFGLAKLLPSDQSHLSTRFAGTLGYTAPEYALHGQLSKKADTYSYGIVVLEIISGRKSTDVNVVNDDNEDDYLLRQAWKLYESGKHLELVDKSLNLNNYDSEEVKKVIGIALLCTQASSAMRPAMSEVVVQLNSNDLLEHMRPSMPIFFESNLRAP</sequence>
<keyword evidence="5 10" id="KW-0547">Nucleotide-binding</keyword>
<feature type="transmembrane region" description="Helical" evidence="11">
    <location>
        <begin position="265"/>
        <end position="288"/>
    </location>
</feature>
<keyword evidence="2" id="KW-0808">Transferase</keyword>
<evidence type="ECO:0000256" key="7">
    <source>
        <dbReference type="ARBA" id="ARBA00022840"/>
    </source>
</evidence>
<dbReference type="SMART" id="SM00220">
    <property type="entry name" value="S_TKc"/>
    <property type="match status" value="1"/>
</dbReference>
<name>A0A445I552_GLYSO</name>
<dbReference type="SUPFAM" id="SSF56112">
    <property type="entry name" value="Protein kinase-like (PK-like)"/>
    <property type="match status" value="1"/>
</dbReference>
<dbReference type="InterPro" id="IPR002902">
    <property type="entry name" value="GNK2"/>
</dbReference>
<dbReference type="Gene3D" id="3.30.430.20">
    <property type="entry name" value="Gnk2 domain, C-X8-C-X2-C motif"/>
    <property type="match status" value="2"/>
</dbReference>
<keyword evidence="3 12" id="KW-0732">Signal</keyword>
<dbReference type="Pfam" id="PF00069">
    <property type="entry name" value="Pkinase"/>
    <property type="match status" value="1"/>
</dbReference>
<feature type="domain" description="Gnk2-homologous" evidence="14">
    <location>
        <begin position="28"/>
        <end position="131"/>
    </location>
</feature>
<keyword evidence="9" id="KW-0325">Glycoprotein</keyword>
<dbReference type="FunFam" id="3.30.430.20:FF:000014">
    <property type="entry name" value="Cysteine-rich receptor-like protein kinase 2"/>
    <property type="match status" value="1"/>
</dbReference>
<dbReference type="FunFam" id="3.30.430.20:FF:000017">
    <property type="entry name" value="Cysteine-rich receptor-like protein kinase 2"/>
    <property type="match status" value="1"/>
</dbReference>
<keyword evidence="4" id="KW-0677">Repeat</keyword>
<dbReference type="InterPro" id="IPR011009">
    <property type="entry name" value="Kinase-like_dom_sf"/>
</dbReference>
<dbReference type="Gene3D" id="3.30.200.20">
    <property type="entry name" value="Phosphorylase Kinase, domain 1"/>
    <property type="match status" value="1"/>
</dbReference>
<dbReference type="GO" id="GO:0004674">
    <property type="term" value="F:protein serine/threonine kinase activity"/>
    <property type="evidence" value="ECO:0007669"/>
    <property type="project" value="UniProtKB-KW"/>
</dbReference>
<evidence type="ECO:0000313" key="15">
    <source>
        <dbReference type="EMBL" id="RZB81133.1"/>
    </source>
</evidence>
<dbReference type="Proteomes" id="UP000289340">
    <property type="component" value="Chromosome 11"/>
</dbReference>